<accession>A0A0G4GXG8</accession>
<dbReference type="InParanoid" id="A0A0G4GXG8"/>
<dbReference type="VEuPathDB" id="CryptoDB:Vbra_2377"/>
<evidence type="ECO:0000313" key="1">
    <source>
        <dbReference type="EMBL" id="CEM35759.1"/>
    </source>
</evidence>
<dbReference type="EMBL" id="CDMY01000866">
    <property type="protein sequence ID" value="CEM35759.1"/>
    <property type="molecule type" value="Genomic_DNA"/>
</dbReference>
<dbReference type="Proteomes" id="UP000041254">
    <property type="component" value="Unassembled WGS sequence"/>
</dbReference>
<keyword evidence="2" id="KW-1185">Reference proteome</keyword>
<reference evidence="1 2" key="1">
    <citation type="submission" date="2014-11" db="EMBL/GenBank/DDBJ databases">
        <authorList>
            <person name="Zhu J."/>
            <person name="Qi W."/>
            <person name="Song R."/>
        </authorList>
    </citation>
    <scope>NUCLEOTIDE SEQUENCE [LARGE SCALE GENOMIC DNA]</scope>
</reference>
<sequence length="149" mass="17250">MAQWKTILLGCEKTDRGRNGEEITLVTPTDPHDRRFQFRKGGNQQFTWRDFEKLARDSKFAPHTTERPSNPIKVVKIGYEKNNKGGPGDPVELRICIDRHSNWEFAEEVVNGWGDLLKMLRAGTLYYEGQYRNGHLIEAGKHTQIYKCT</sequence>
<gene>
    <name evidence="1" type="ORF">Vbra_2377</name>
</gene>
<proteinExistence type="predicted"/>
<name>A0A0G4GXG8_VITBC</name>
<protein>
    <submittedName>
        <fullName evidence="1">Uncharacterized protein</fullName>
    </submittedName>
</protein>
<organism evidence="1 2">
    <name type="scientific">Vitrella brassicaformis (strain CCMP3155)</name>
    <dbReference type="NCBI Taxonomy" id="1169540"/>
    <lineage>
        <taxon>Eukaryota</taxon>
        <taxon>Sar</taxon>
        <taxon>Alveolata</taxon>
        <taxon>Colpodellida</taxon>
        <taxon>Vitrellaceae</taxon>
        <taxon>Vitrella</taxon>
    </lineage>
</organism>
<evidence type="ECO:0000313" key="2">
    <source>
        <dbReference type="Proteomes" id="UP000041254"/>
    </source>
</evidence>
<dbReference type="AlphaFoldDB" id="A0A0G4GXG8"/>